<accession>A0AAN8M3L6</accession>
<evidence type="ECO:0000256" key="1">
    <source>
        <dbReference type="SAM" id="MobiDB-lite"/>
    </source>
</evidence>
<name>A0AAN8M3L6_9TELE</name>
<evidence type="ECO:0000313" key="2">
    <source>
        <dbReference type="EMBL" id="KAK6324165.1"/>
    </source>
</evidence>
<dbReference type="AlphaFoldDB" id="A0AAN8M3L6"/>
<protein>
    <submittedName>
        <fullName evidence="2">Uncharacterized protein</fullName>
    </submittedName>
</protein>
<feature type="region of interest" description="Disordered" evidence="1">
    <location>
        <begin position="1"/>
        <end position="38"/>
    </location>
</feature>
<sequence length="71" mass="7719">MQQERASPDTLDPAAVQKASSQREMIPHEADGRLSSSLHDNARCDSCCSHGNGRCASLCSLLSQSQAFDRR</sequence>
<keyword evidence="3" id="KW-1185">Reference proteome</keyword>
<evidence type="ECO:0000313" key="3">
    <source>
        <dbReference type="Proteomes" id="UP001356427"/>
    </source>
</evidence>
<dbReference type="Proteomes" id="UP001356427">
    <property type="component" value="Unassembled WGS sequence"/>
</dbReference>
<comment type="caution">
    <text evidence="2">The sequence shown here is derived from an EMBL/GenBank/DDBJ whole genome shotgun (WGS) entry which is preliminary data.</text>
</comment>
<proteinExistence type="predicted"/>
<dbReference type="EMBL" id="JAGTTL010000004">
    <property type="protein sequence ID" value="KAK6324165.1"/>
    <property type="molecule type" value="Genomic_DNA"/>
</dbReference>
<gene>
    <name evidence="2" type="ORF">J4Q44_G00065040</name>
</gene>
<reference evidence="2 3" key="1">
    <citation type="submission" date="2021-04" db="EMBL/GenBank/DDBJ databases">
        <authorList>
            <person name="De Guttry C."/>
            <person name="Zahm M."/>
            <person name="Klopp C."/>
            <person name="Cabau C."/>
            <person name="Louis A."/>
            <person name="Berthelot C."/>
            <person name="Parey E."/>
            <person name="Roest Crollius H."/>
            <person name="Montfort J."/>
            <person name="Robinson-Rechavi M."/>
            <person name="Bucao C."/>
            <person name="Bouchez O."/>
            <person name="Gislard M."/>
            <person name="Lluch J."/>
            <person name="Milhes M."/>
            <person name="Lampietro C."/>
            <person name="Lopez Roques C."/>
            <person name="Donnadieu C."/>
            <person name="Braasch I."/>
            <person name="Desvignes T."/>
            <person name="Postlethwait J."/>
            <person name="Bobe J."/>
            <person name="Wedekind C."/>
            <person name="Guiguen Y."/>
        </authorList>
    </citation>
    <scope>NUCLEOTIDE SEQUENCE [LARGE SCALE GENOMIC DNA]</scope>
    <source>
        <strain evidence="2">Cs_M1</strain>
        <tissue evidence="2">Blood</tissue>
    </source>
</reference>
<organism evidence="2 3">
    <name type="scientific">Coregonus suidteri</name>
    <dbReference type="NCBI Taxonomy" id="861788"/>
    <lineage>
        <taxon>Eukaryota</taxon>
        <taxon>Metazoa</taxon>
        <taxon>Chordata</taxon>
        <taxon>Craniata</taxon>
        <taxon>Vertebrata</taxon>
        <taxon>Euteleostomi</taxon>
        <taxon>Actinopterygii</taxon>
        <taxon>Neopterygii</taxon>
        <taxon>Teleostei</taxon>
        <taxon>Protacanthopterygii</taxon>
        <taxon>Salmoniformes</taxon>
        <taxon>Salmonidae</taxon>
        <taxon>Coregoninae</taxon>
        <taxon>Coregonus</taxon>
    </lineage>
</organism>